<dbReference type="Proteomes" id="UP001345013">
    <property type="component" value="Unassembled WGS sequence"/>
</dbReference>
<feature type="compositionally biased region" description="Polar residues" evidence="1">
    <location>
        <begin position="56"/>
        <end position="70"/>
    </location>
</feature>
<protein>
    <submittedName>
        <fullName evidence="2">Uncharacterized protein</fullName>
    </submittedName>
</protein>
<feature type="compositionally biased region" description="Polar residues" evidence="1">
    <location>
        <begin position="223"/>
        <end position="232"/>
    </location>
</feature>
<feature type="region of interest" description="Disordered" evidence="1">
    <location>
        <begin position="743"/>
        <end position="781"/>
    </location>
</feature>
<evidence type="ECO:0000313" key="3">
    <source>
        <dbReference type="Proteomes" id="UP001345013"/>
    </source>
</evidence>
<feature type="compositionally biased region" description="Low complexity" evidence="1">
    <location>
        <begin position="385"/>
        <end position="405"/>
    </location>
</feature>
<comment type="caution">
    <text evidence="2">The sequence shown here is derived from an EMBL/GenBank/DDBJ whole genome shotgun (WGS) entry which is preliminary data.</text>
</comment>
<evidence type="ECO:0000313" key="2">
    <source>
        <dbReference type="EMBL" id="KAK5081816.1"/>
    </source>
</evidence>
<feature type="compositionally biased region" description="Low complexity" evidence="1">
    <location>
        <begin position="355"/>
        <end position="366"/>
    </location>
</feature>
<feature type="compositionally biased region" description="Low complexity" evidence="1">
    <location>
        <begin position="137"/>
        <end position="157"/>
    </location>
</feature>
<sequence length="781" mass="82515">MSQELDLFKRKGKSKVAETVHPGDSASQVSSNILHDPEEADDGLSAKDRMIRASAKSDTGRNSTVSSNSKAMVPYGKAWEKSSSVSKKSSKSDAKSMLQIEDVSSNLSKNDVSSASKAIVPLRNKTLENAIAGSTVSKASSSTSKASSSASRATSRASKTEETSDGNSSRGSSASKALARADSAVSRAPSTTPKGARSVLAIEDVSSEVSNARSTKTSSSSTPNENHAKSTVSSASKGKDNSSSVSKASSSKASKVSSASKSSSRSGKSRALVPASKVERKVSPLQNEIKLEDLDDVYSLSIHEHGQLANMPNRDELLAQVLQHQPEMDFDEASVIVDNQVATASQIDRVTAGPEVGASASEVGSSSERKSRMSKAPPKLLLPPTSTISSKSAAKSSVSKASGTSRTKFAPASEFESELKSILSRASSAKGKAPASTISGEVESYVSKASSSARKALMPTKPDLSEVFDMSTPAAAANPSSASILSSSSKALVLPDTAMSPALATASSSLFRTEKGEGTSTYDLLALSDLRNQRELQRAQALASFQASRSSNDSDAHRNRLAELELAKQSLEDSRTLTRLLELGLHDDRLASLARHAHEDQLSALARAQPTEADRRAAAHASALKQKEAQERARNRERRGDTAKEERRKQDERNVETQKDYERLDHEQNMGKIDSFGRWIDATPRHVPQPRRSGLELGYGYGYHNPVSGGDGTVRMSIGKGCTRSGDGACPHCGLDFADHPLKQHSDGSITGRGGKLLKPASGGSTGTSSMSKTGSSRSRR</sequence>
<name>A0ABR0K2F7_9EURO</name>
<feature type="region of interest" description="Disordered" evidence="1">
    <location>
        <begin position="348"/>
        <end position="415"/>
    </location>
</feature>
<accession>A0ABR0K2F7</accession>
<feature type="region of interest" description="Disordered" evidence="1">
    <location>
        <begin position="1"/>
        <end position="288"/>
    </location>
</feature>
<feature type="region of interest" description="Disordered" evidence="1">
    <location>
        <begin position="610"/>
        <end position="668"/>
    </location>
</feature>
<feature type="compositionally biased region" description="Polar residues" evidence="1">
    <location>
        <begin position="102"/>
        <end position="116"/>
    </location>
</feature>
<gene>
    <name evidence="2" type="ORF">LTR24_008119</name>
</gene>
<feature type="compositionally biased region" description="Low complexity" evidence="1">
    <location>
        <begin position="767"/>
        <end position="781"/>
    </location>
</feature>
<reference evidence="2 3" key="1">
    <citation type="submission" date="2023-08" db="EMBL/GenBank/DDBJ databases">
        <title>Black Yeasts Isolated from many extreme environments.</title>
        <authorList>
            <person name="Coleine C."/>
            <person name="Stajich J.E."/>
            <person name="Selbmann L."/>
        </authorList>
    </citation>
    <scope>NUCLEOTIDE SEQUENCE [LARGE SCALE GENOMIC DNA]</scope>
    <source>
        <strain evidence="2 3">CCFEE 5885</strain>
    </source>
</reference>
<feature type="compositionally biased region" description="Low complexity" evidence="1">
    <location>
        <begin position="233"/>
        <end position="271"/>
    </location>
</feature>
<organism evidence="2 3">
    <name type="scientific">Lithohypha guttulata</name>
    <dbReference type="NCBI Taxonomy" id="1690604"/>
    <lineage>
        <taxon>Eukaryota</taxon>
        <taxon>Fungi</taxon>
        <taxon>Dikarya</taxon>
        <taxon>Ascomycota</taxon>
        <taxon>Pezizomycotina</taxon>
        <taxon>Eurotiomycetes</taxon>
        <taxon>Chaetothyriomycetidae</taxon>
        <taxon>Chaetothyriales</taxon>
        <taxon>Trichomeriaceae</taxon>
        <taxon>Lithohypha</taxon>
    </lineage>
</organism>
<proteinExistence type="predicted"/>
<evidence type="ECO:0000256" key="1">
    <source>
        <dbReference type="SAM" id="MobiDB-lite"/>
    </source>
</evidence>
<feature type="compositionally biased region" description="Basic and acidic residues" evidence="1">
    <location>
        <begin position="625"/>
        <end position="668"/>
    </location>
</feature>
<keyword evidence="3" id="KW-1185">Reference proteome</keyword>
<dbReference type="EMBL" id="JAVRRG010000134">
    <property type="protein sequence ID" value="KAK5081816.1"/>
    <property type="molecule type" value="Genomic_DNA"/>
</dbReference>
<feature type="compositionally biased region" description="Low complexity" evidence="1">
    <location>
        <begin position="165"/>
        <end position="181"/>
    </location>
</feature>